<dbReference type="Pfam" id="PF08284">
    <property type="entry name" value="RVP_2"/>
    <property type="match status" value="1"/>
</dbReference>
<evidence type="ECO:0000313" key="1">
    <source>
        <dbReference type="EMBL" id="RDX39826.1"/>
    </source>
</evidence>
<dbReference type="Gene3D" id="2.40.70.10">
    <property type="entry name" value="Acid Proteases"/>
    <property type="match status" value="1"/>
</dbReference>
<organism evidence="1 2">
    <name type="scientific">Lentinus brumalis</name>
    <dbReference type="NCBI Taxonomy" id="2498619"/>
    <lineage>
        <taxon>Eukaryota</taxon>
        <taxon>Fungi</taxon>
        <taxon>Dikarya</taxon>
        <taxon>Basidiomycota</taxon>
        <taxon>Agaricomycotina</taxon>
        <taxon>Agaricomycetes</taxon>
        <taxon>Polyporales</taxon>
        <taxon>Polyporaceae</taxon>
        <taxon>Lentinus</taxon>
    </lineage>
</organism>
<proteinExistence type="predicted"/>
<name>A0A371CHU2_9APHY</name>
<dbReference type="CDD" id="cd00303">
    <property type="entry name" value="retropepsin_like"/>
    <property type="match status" value="1"/>
</dbReference>
<reference evidence="1 2" key="1">
    <citation type="journal article" date="2018" name="Biotechnol. Biofuels">
        <title>Integrative visual omics of the white-rot fungus Polyporus brumalis exposes the biotechnological potential of its oxidative enzymes for delignifying raw plant biomass.</title>
        <authorList>
            <person name="Miyauchi S."/>
            <person name="Rancon A."/>
            <person name="Drula E."/>
            <person name="Hage H."/>
            <person name="Chaduli D."/>
            <person name="Favel A."/>
            <person name="Grisel S."/>
            <person name="Henrissat B."/>
            <person name="Herpoel-Gimbert I."/>
            <person name="Ruiz-Duenas F.J."/>
            <person name="Chevret D."/>
            <person name="Hainaut M."/>
            <person name="Lin J."/>
            <person name="Wang M."/>
            <person name="Pangilinan J."/>
            <person name="Lipzen A."/>
            <person name="Lesage-Meessen L."/>
            <person name="Navarro D."/>
            <person name="Riley R."/>
            <person name="Grigoriev I.V."/>
            <person name="Zhou S."/>
            <person name="Raouche S."/>
            <person name="Rosso M.N."/>
        </authorList>
    </citation>
    <scope>NUCLEOTIDE SEQUENCE [LARGE SCALE GENOMIC DNA]</scope>
    <source>
        <strain evidence="1 2">BRFM 1820</strain>
    </source>
</reference>
<accession>A0A371CHU2</accession>
<dbReference type="InterPro" id="IPR021109">
    <property type="entry name" value="Peptidase_aspartic_dom_sf"/>
</dbReference>
<protein>
    <recommendedName>
        <fullName evidence="3">Peptidase A2 domain-containing protein</fullName>
    </recommendedName>
</protein>
<keyword evidence="2" id="KW-1185">Reference proteome</keyword>
<gene>
    <name evidence="1" type="ORF">OH76DRAFT_1367149</name>
</gene>
<dbReference type="AlphaFoldDB" id="A0A371CHU2"/>
<evidence type="ECO:0000313" key="2">
    <source>
        <dbReference type="Proteomes" id="UP000256964"/>
    </source>
</evidence>
<dbReference type="SUPFAM" id="SSF50630">
    <property type="entry name" value="Acid proteases"/>
    <property type="match status" value="1"/>
</dbReference>
<evidence type="ECO:0008006" key="3">
    <source>
        <dbReference type="Google" id="ProtNLM"/>
    </source>
</evidence>
<dbReference type="OrthoDB" id="3206744at2759"/>
<sequence length="178" mass="19941">MERITAPREHTANVRRKATTPVTVQPYRDPQLHSTLCALVNINGTDAYTLFDTGSTTDSITPEFAHISRAPKIVLEEQVILQLGCSGSRSKINYGTRVPVKVGPVSELVYFDIVNLDRYDCVIGTPFMTQYGVILDMHNRQIVVNGTVIPAFTVEEDKAFRKDRKTDKRSPEPFKASQ</sequence>
<dbReference type="STRING" id="139420.A0A371CHU2"/>
<dbReference type="Proteomes" id="UP000256964">
    <property type="component" value="Unassembled WGS sequence"/>
</dbReference>
<dbReference type="EMBL" id="KZ857638">
    <property type="protein sequence ID" value="RDX39826.1"/>
    <property type="molecule type" value="Genomic_DNA"/>
</dbReference>